<dbReference type="Pfam" id="PF04564">
    <property type="entry name" value="U-box"/>
    <property type="match status" value="1"/>
</dbReference>
<accession>A0A812TLI3</accession>
<dbReference type="Proteomes" id="UP000604046">
    <property type="component" value="Unassembled WGS sequence"/>
</dbReference>
<dbReference type="OrthoDB" id="410170at2759"/>
<dbReference type="Gene3D" id="3.40.50.410">
    <property type="entry name" value="von Willebrand factor, type A domain"/>
    <property type="match status" value="1"/>
</dbReference>
<dbReference type="InterPro" id="IPR036465">
    <property type="entry name" value="vWFA_dom_sf"/>
</dbReference>
<dbReference type="InterPro" id="IPR052085">
    <property type="entry name" value="WD-SAM-U-box"/>
</dbReference>
<dbReference type="AlphaFoldDB" id="A0A812TLI3"/>
<dbReference type="CDD" id="cd16655">
    <property type="entry name" value="RING-Ubox_WDSUB1-like"/>
    <property type="match status" value="1"/>
</dbReference>
<dbReference type="PANTHER" id="PTHR46573:SF1">
    <property type="entry name" value="WD REPEAT, SAM AND U-BOX DOMAIN-CONTAINING PROTEIN 1"/>
    <property type="match status" value="1"/>
</dbReference>
<dbReference type="InterPro" id="IPR013083">
    <property type="entry name" value="Znf_RING/FYVE/PHD"/>
</dbReference>
<reference evidence="3" key="1">
    <citation type="submission" date="2021-02" db="EMBL/GenBank/DDBJ databases">
        <authorList>
            <person name="Dougan E. K."/>
            <person name="Rhodes N."/>
            <person name="Thang M."/>
            <person name="Chan C."/>
        </authorList>
    </citation>
    <scope>NUCLEOTIDE SEQUENCE</scope>
</reference>
<dbReference type="GO" id="GO:0016567">
    <property type="term" value="P:protein ubiquitination"/>
    <property type="evidence" value="ECO:0007669"/>
    <property type="project" value="InterPro"/>
</dbReference>
<dbReference type="Gene3D" id="3.30.40.10">
    <property type="entry name" value="Zinc/RING finger domain, C3HC4 (zinc finger)"/>
    <property type="match status" value="1"/>
</dbReference>
<dbReference type="SUPFAM" id="SSF53300">
    <property type="entry name" value="vWA-like"/>
    <property type="match status" value="1"/>
</dbReference>
<dbReference type="InterPro" id="IPR003613">
    <property type="entry name" value="Ubox_domain"/>
</dbReference>
<proteinExistence type="predicted"/>
<dbReference type="EMBL" id="CAJNDS010002566">
    <property type="protein sequence ID" value="CAE7527835.1"/>
    <property type="molecule type" value="Genomic_DNA"/>
</dbReference>
<feature type="domain" description="U-box" evidence="2">
    <location>
        <begin position="460"/>
        <end position="533"/>
    </location>
</feature>
<dbReference type="SUPFAM" id="SSF57850">
    <property type="entry name" value="RING/U-box"/>
    <property type="match status" value="1"/>
</dbReference>
<gene>
    <name evidence="3" type="ORF">SNAT2548_LOCUS29563</name>
</gene>
<evidence type="ECO:0000256" key="1">
    <source>
        <dbReference type="SAM" id="MobiDB-lite"/>
    </source>
</evidence>
<organism evidence="3 4">
    <name type="scientific">Symbiodinium natans</name>
    <dbReference type="NCBI Taxonomy" id="878477"/>
    <lineage>
        <taxon>Eukaryota</taxon>
        <taxon>Sar</taxon>
        <taxon>Alveolata</taxon>
        <taxon>Dinophyceae</taxon>
        <taxon>Suessiales</taxon>
        <taxon>Symbiodiniaceae</taxon>
        <taxon>Symbiodinium</taxon>
    </lineage>
</organism>
<feature type="region of interest" description="Disordered" evidence="1">
    <location>
        <begin position="356"/>
        <end position="382"/>
    </location>
</feature>
<name>A0A812TLI3_9DINO</name>
<comment type="caution">
    <text evidence="3">The sequence shown here is derived from an EMBL/GenBank/DDBJ whole genome shotgun (WGS) entry which is preliminary data.</text>
</comment>
<protein>
    <recommendedName>
        <fullName evidence="2">U-box domain-containing protein</fullName>
    </recommendedName>
</protein>
<dbReference type="PROSITE" id="PS51698">
    <property type="entry name" value="U_BOX"/>
    <property type="match status" value="1"/>
</dbReference>
<dbReference type="GO" id="GO:0004842">
    <property type="term" value="F:ubiquitin-protein transferase activity"/>
    <property type="evidence" value="ECO:0007669"/>
    <property type="project" value="InterPro"/>
</dbReference>
<dbReference type="SMART" id="SM00504">
    <property type="entry name" value="Ubox"/>
    <property type="match status" value="1"/>
</dbReference>
<evidence type="ECO:0000313" key="3">
    <source>
        <dbReference type="EMBL" id="CAE7527835.1"/>
    </source>
</evidence>
<evidence type="ECO:0000313" key="4">
    <source>
        <dbReference type="Proteomes" id="UP000604046"/>
    </source>
</evidence>
<dbReference type="PANTHER" id="PTHR46573">
    <property type="entry name" value="WD REPEAT, SAM AND U-BOX DOMAIN-CONTAINING PROTEIN 1"/>
    <property type="match status" value="1"/>
</dbReference>
<keyword evidence="4" id="KW-1185">Reference proteome</keyword>
<sequence>MAPQKSLQEDRIGLFSADIAWQVVPCPQTEAGISCLLSCLYVLAAEGEASKGLVDAAWKCLPFPPFCLGLQLLLEGRTQQMQDPEKAAVAHGLYQLLTTLAPEHTERDTLFEYSRLLLSLLLQSATSSSSHSGPALHFRSMALTCSISHTVFKEPVVCLPDVPDVAFNQEAALQYLSNSPGETTSDEEAVPGESEVLHGRAAEELMESHALSRLVRAYAPMAECLVMEAAQAPSVPLSRDQLPSWTNLRKNCGTEAAQCMRLLSALSLKSCRCPPKLTKTRDGVVVVFTGHGKSAAGSAVIFDPGMGAEEHMDLDMAAKSLSEVGTNFDIELQEKEVLEGIIVCLDVSDSMCKHSSFERDEETGLGEENHEIEQDPSDDSTEALQRHLRRFAALPEMAHIRQIIQQRTTSRDQANFANVVLEDLSSLARVAPRGSVDDARRLVKYKSAFAKVLLEHADDDPPPEFCCPITRSLMTHAVCAPDGFTYESDAITAWFSKAQTSPMTGQRLTDTTLFPNQVLRSQIQDWRDCHPAPKEPAIPTVSEQERLRVVCYMPHSYQSYTSEMVELELPAPATAATVKQKLRTILGVATSHLVVYHAGNLLPELLELRRAGVTDGSPLEMFTFSPLAQTCHRNKKVRVVLVRQGLSGSVMQLEVGACELILSLKCRIWSLLPQSQQLSSGPSHMDLWFNLQQVGDGFRSGTLLSDDRCVGDYVDCADEIMLESDLHRQGREKIRRAKARGRYLDRITVVKQLFNAFIDRSLAYNNPCAIGLVCFGDSVEVRCELTPAYESFRDSISEVKPDGNTRLFDAVPRLSLPDPSRESADAATPWTN</sequence>
<evidence type="ECO:0000259" key="2">
    <source>
        <dbReference type="PROSITE" id="PS51698"/>
    </source>
</evidence>